<evidence type="ECO:0000313" key="3">
    <source>
        <dbReference type="Proteomes" id="UP000007509"/>
    </source>
</evidence>
<sequence length="75" mass="8821">MEKHQESILKNLKIKICFYSNFFKIKRAKNQNWFFARFQIEFIIYFFKSSFSFFAPSSTFDAPLAAASFTSSPAL</sequence>
<evidence type="ECO:0000313" key="2">
    <source>
        <dbReference type="EMBL" id="EJL68655.1"/>
    </source>
</evidence>
<reference evidence="2 3" key="1">
    <citation type="journal article" date="2012" name="J. Bacteriol.">
        <title>Twenty-one genome sequences from Pseudomonas species and 19 genome sequences from diverse bacteria isolated from the rhizosphere and endosphere of Populus deltoides.</title>
        <authorList>
            <person name="Brown S.D."/>
            <person name="Utturkar S.M."/>
            <person name="Klingeman D.M."/>
            <person name="Johnson C.M."/>
            <person name="Martin S.L."/>
            <person name="Land M.L."/>
            <person name="Lu T.Y."/>
            <person name="Schadt C.W."/>
            <person name="Doktycz M.J."/>
            <person name="Pelletier D.A."/>
        </authorList>
    </citation>
    <scope>NUCLEOTIDE SEQUENCE [LARGE SCALE GENOMIC DNA]</scope>
    <source>
        <strain evidence="2 3">CF314</strain>
    </source>
</reference>
<dbReference type="EMBL" id="AKJY01000089">
    <property type="protein sequence ID" value="EJL68655.1"/>
    <property type="molecule type" value="Genomic_DNA"/>
</dbReference>
<keyword evidence="3" id="KW-1185">Reference proteome</keyword>
<proteinExistence type="predicted"/>
<protein>
    <submittedName>
        <fullName evidence="2">Uncharacterized protein</fullName>
    </submittedName>
</protein>
<dbReference type="AlphaFoldDB" id="J2JL99"/>
<keyword evidence="1" id="KW-1133">Transmembrane helix</keyword>
<gene>
    <name evidence="2" type="ORF">PMI13_03557</name>
</gene>
<dbReference type="Proteomes" id="UP000007509">
    <property type="component" value="Unassembled WGS sequence"/>
</dbReference>
<feature type="transmembrane region" description="Helical" evidence="1">
    <location>
        <begin position="34"/>
        <end position="55"/>
    </location>
</feature>
<name>J2JL99_9FLAO</name>
<comment type="caution">
    <text evidence="2">The sequence shown here is derived from an EMBL/GenBank/DDBJ whole genome shotgun (WGS) entry which is preliminary data.</text>
</comment>
<accession>J2JL99</accession>
<keyword evidence="1" id="KW-0472">Membrane</keyword>
<organism evidence="2 3">
    <name type="scientific">Chryseobacterium populi</name>
    <dbReference type="NCBI Taxonomy" id="1144316"/>
    <lineage>
        <taxon>Bacteria</taxon>
        <taxon>Pseudomonadati</taxon>
        <taxon>Bacteroidota</taxon>
        <taxon>Flavobacteriia</taxon>
        <taxon>Flavobacteriales</taxon>
        <taxon>Weeksellaceae</taxon>
        <taxon>Chryseobacterium group</taxon>
        <taxon>Chryseobacterium</taxon>
    </lineage>
</organism>
<evidence type="ECO:0000256" key="1">
    <source>
        <dbReference type="SAM" id="Phobius"/>
    </source>
</evidence>
<keyword evidence="1" id="KW-0812">Transmembrane</keyword>